<sequence>MVSHFSALRGYFDFKSLTPAIFFVMRFAPKMGVKPIIRWL</sequence>
<dbReference type="AlphaFoldDB" id="A0A0G4E428"/>
<protein>
    <submittedName>
        <fullName evidence="1">Uncharacterized protein</fullName>
    </submittedName>
</protein>
<keyword evidence="1" id="KW-0614">Plasmid</keyword>
<dbReference type="EMBL" id="LN713926">
    <property type="protein sequence ID" value="CEK42006.1"/>
    <property type="molecule type" value="Genomic_DNA"/>
</dbReference>
<evidence type="ECO:0000313" key="1">
    <source>
        <dbReference type="EMBL" id="CEK42006.1"/>
    </source>
</evidence>
<reference evidence="1" key="1">
    <citation type="submission" date="2014-12" db="EMBL/GenBank/DDBJ databases">
        <authorList>
            <person name="Hall J."/>
        </authorList>
    </citation>
    <scope>NUCLEOTIDE SEQUENCE [LARGE SCALE GENOMIC DNA]</scope>
    <source>
        <strain evidence="1">SBW25</strain>
        <plasmid evidence="1">pQBR57</plasmid>
    </source>
</reference>
<accession>A0A0G4E428</accession>
<organism evidence="1">
    <name type="scientific">Pseudomonas fluorescens (strain SBW25)</name>
    <dbReference type="NCBI Taxonomy" id="216595"/>
    <lineage>
        <taxon>Bacteria</taxon>
        <taxon>Pseudomonadati</taxon>
        <taxon>Pseudomonadota</taxon>
        <taxon>Gammaproteobacteria</taxon>
        <taxon>Pseudomonadales</taxon>
        <taxon>Pseudomonadaceae</taxon>
        <taxon>Pseudomonas</taxon>
    </lineage>
</organism>
<geneLocation type="plasmid" evidence="1">
    <name>pQBR57</name>
</geneLocation>
<reference evidence="1" key="2">
    <citation type="submission" date="2015-06" db="EMBL/GenBank/DDBJ databases">
        <title>Environmentally co-occuring mercury resistance plasmids are genetically and phenotypically diverse and confer variable context-dependent fitness effects.</title>
        <authorList>
            <person name="Hall J.P.J."/>
            <person name="Harrison E."/>
            <person name="Lilley A.K."/>
            <person name="Paterson S."/>
            <person name="Spiers A.J."/>
            <person name="Brockhurst M.A."/>
        </authorList>
    </citation>
    <scope>NUCLEOTIDE SEQUENCE [LARGE SCALE GENOMIC DNA]</scope>
    <source>
        <strain evidence="1">SBW25</strain>
        <plasmid evidence="1">pQBR57</plasmid>
    </source>
</reference>
<gene>
    <name evidence="1" type="ORF">PQBR57_0053</name>
</gene>
<name>A0A0G4E428_PSEFS</name>
<proteinExistence type="predicted"/>